<gene>
    <name evidence="1" type="ORF">EU96_1723</name>
</gene>
<dbReference type="AlphaFoldDB" id="A0A0A2A5D8"/>
<dbReference type="STRING" id="74545.EU96_1723"/>
<protein>
    <submittedName>
        <fullName evidence="1">Uncharacterized protein</fullName>
    </submittedName>
</protein>
<dbReference type="EMBL" id="JNAM01000011">
    <property type="protein sequence ID" value="KGF97082.1"/>
    <property type="molecule type" value="Genomic_DNA"/>
</dbReference>
<evidence type="ECO:0000313" key="1">
    <source>
        <dbReference type="EMBL" id="KGF97082.1"/>
    </source>
</evidence>
<name>A0A0A2A5D8_PROMR</name>
<sequence>MILLIITCKINIKAVINPKISLCFLIKYLRLKARNIIFK</sequence>
<dbReference type="Proteomes" id="UP000030445">
    <property type="component" value="Unassembled WGS sequence"/>
</dbReference>
<proteinExistence type="predicted"/>
<comment type="caution">
    <text evidence="1">The sequence shown here is derived from an EMBL/GenBank/DDBJ whole genome shotgun (WGS) entry which is preliminary data.</text>
</comment>
<reference evidence="2" key="1">
    <citation type="journal article" date="2014" name="Sci. Data">
        <title>Genomes of diverse isolates of the marine cyanobacterium Prochlorococcus.</title>
        <authorList>
            <person name="Biller S."/>
            <person name="Berube P."/>
            <person name="Thompson J."/>
            <person name="Kelly L."/>
            <person name="Roggensack S."/>
            <person name="Awad L."/>
            <person name="Roache-Johnson K."/>
            <person name="Ding H."/>
            <person name="Giovannoni S.J."/>
            <person name="Moore L.R."/>
            <person name="Chisholm S.W."/>
        </authorList>
    </citation>
    <scope>NUCLEOTIDE SEQUENCE [LARGE SCALE GENOMIC DNA]</scope>
    <source>
        <strain evidence="2">MIT 9302</strain>
    </source>
</reference>
<evidence type="ECO:0000313" key="2">
    <source>
        <dbReference type="Proteomes" id="UP000030445"/>
    </source>
</evidence>
<organism evidence="1 2">
    <name type="scientific">Prochlorococcus marinus str. MIT 9302</name>
    <dbReference type="NCBI Taxonomy" id="74545"/>
    <lineage>
        <taxon>Bacteria</taxon>
        <taxon>Bacillati</taxon>
        <taxon>Cyanobacteriota</taxon>
        <taxon>Cyanophyceae</taxon>
        <taxon>Synechococcales</taxon>
        <taxon>Prochlorococcaceae</taxon>
        <taxon>Prochlorococcus</taxon>
    </lineage>
</organism>
<accession>A0A0A2A5D8</accession>